<proteinExistence type="predicted"/>
<keyword evidence="2" id="KW-1185">Reference proteome</keyword>
<gene>
    <name evidence="1" type="ORF">CgunFtcFv8_016631</name>
</gene>
<evidence type="ECO:0000313" key="1">
    <source>
        <dbReference type="EMBL" id="KAK5908588.1"/>
    </source>
</evidence>
<dbReference type="AlphaFoldDB" id="A0AAN8HAM5"/>
<organism evidence="1 2">
    <name type="scientific">Champsocephalus gunnari</name>
    <name type="common">Mackerel icefish</name>
    <dbReference type="NCBI Taxonomy" id="52237"/>
    <lineage>
        <taxon>Eukaryota</taxon>
        <taxon>Metazoa</taxon>
        <taxon>Chordata</taxon>
        <taxon>Craniata</taxon>
        <taxon>Vertebrata</taxon>
        <taxon>Euteleostomi</taxon>
        <taxon>Actinopterygii</taxon>
        <taxon>Neopterygii</taxon>
        <taxon>Teleostei</taxon>
        <taxon>Neoteleostei</taxon>
        <taxon>Acanthomorphata</taxon>
        <taxon>Eupercaria</taxon>
        <taxon>Perciformes</taxon>
        <taxon>Notothenioidei</taxon>
        <taxon>Channichthyidae</taxon>
        <taxon>Champsocephalus</taxon>
    </lineage>
</organism>
<dbReference type="EMBL" id="JAURVH010001529">
    <property type="protein sequence ID" value="KAK5908588.1"/>
    <property type="molecule type" value="Genomic_DNA"/>
</dbReference>
<protein>
    <submittedName>
        <fullName evidence="1">Uncharacterized protein</fullName>
    </submittedName>
</protein>
<comment type="caution">
    <text evidence="1">The sequence shown here is derived from an EMBL/GenBank/DDBJ whole genome shotgun (WGS) entry which is preliminary data.</text>
</comment>
<reference evidence="1 2" key="1">
    <citation type="journal article" date="2023" name="Mol. Biol. Evol.">
        <title>Genomics of Secondarily Temperate Adaptation in the Only Non-Antarctic Icefish.</title>
        <authorList>
            <person name="Rivera-Colon A.G."/>
            <person name="Rayamajhi N."/>
            <person name="Minhas B.F."/>
            <person name="Madrigal G."/>
            <person name="Bilyk K.T."/>
            <person name="Yoon V."/>
            <person name="Hune M."/>
            <person name="Gregory S."/>
            <person name="Cheng C.H.C."/>
            <person name="Catchen J.M."/>
        </authorList>
    </citation>
    <scope>NUCLEOTIDE SEQUENCE [LARGE SCALE GENOMIC DNA]</scope>
    <source>
        <tissue evidence="1">White muscle</tissue>
    </source>
</reference>
<accession>A0AAN8HAM5</accession>
<dbReference type="Proteomes" id="UP001331515">
    <property type="component" value="Unassembled WGS sequence"/>
</dbReference>
<sequence length="105" mass="11287">MLLRLWRIIPLEPLGPDVFDTTSHCALSVSAAVPVRRHQLPCCPGGGVVVVRALSGERRPGTRTGKLQIAEGQSISEHLLVPSNSKSCTITRGLHITSMLSHNVT</sequence>
<name>A0AAN8HAM5_CHAGU</name>
<evidence type="ECO:0000313" key="2">
    <source>
        <dbReference type="Proteomes" id="UP001331515"/>
    </source>
</evidence>